<dbReference type="EMBL" id="BJXJ01000056">
    <property type="protein sequence ID" value="GEM77459.1"/>
    <property type="molecule type" value="Genomic_DNA"/>
</dbReference>
<protein>
    <submittedName>
        <fullName evidence="2">Uncharacterized protein</fullName>
    </submittedName>
</protein>
<gene>
    <name evidence="2" type="ORF">VSA01S_35710</name>
</gene>
<keyword evidence="1" id="KW-0812">Transmembrane</keyword>
<sequence length="334" mass="38843">MWLIEFVDGHLHGISFPLQTTFCLIGNKEVTKENQLSVPEYLPSNTELDFAVENQVCVVKGLLRGDKPKKLVANRIYTFKGLHFFLFKEGNRSPQLRRLRLKQYAPMIVLSLLLNIGLAYGCFTFFQSQQQASFGEYLRQLDTAFIKNGKLHVFDKSIREQLPDYWQDNLQLVESDQYLRTTQFDIDLISSYTGEHIKGKLVPQEDRDQIYIDTYEADNQIMRLFGEHGLTFSQQNGYWFVSDYAEAAQTLNRAGLGLFVKQLRSNDTWSENIATSEFPYSIFYSTTSGRYIYDQQGRYWEGSTVPHLGVIQSISRDKVVFKDNQNTRVYFINR</sequence>
<proteinExistence type="predicted"/>
<keyword evidence="1" id="KW-1133">Transmembrane helix</keyword>
<feature type="transmembrane region" description="Helical" evidence="1">
    <location>
        <begin position="104"/>
        <end position="126"/>
    </location>
</feature>
<organism evidence="2 3">
    <name type="scientific">Vibrio sagamiensis NBRC 104589</name>
    <dbReference type="NCBI Taxonomy" id="1219064"/>
    <lineage>
        <taxon>Bacteria</taxon>
        <taxon>Pseudomonadati</taxon>
        <taxon>Pseudomonadota</taxon>
        <taxon>Gammaproteobacteria</taxon>
        <taxon>Vibrionales</taxon>
        <taxon>Vibrionaceae</taxon>
        <taxon>Vibrio</taxon>
    </lineage>
</organism>
<evidence type="ECO:0000256" key="1">
    <source>
        <dbReference type="SAM" id="Phobius"/>
    </source>
</evidence>
<dbReference type="AlphaFoldDB" id="A0A511QJJ5"/>
<accession>A0A511QJJ5</accession>
<name>A0A511QJJ5_9VIBR</name>
<reference evidence="2 3" key="1">
    <citation type="submission" date="2019-07" db="EMBL/GenBank/DDBJ databases">
        <title>Whole genome shotgun sequence of Vibrio sagamiensis NBRC 104589.</title>
        <authorList>
            <person name="Hosoyama A."/>
            <person name="Uohara A."/>
            <person name="Ohji S."/>
            <person name="Ichikawa N."/>
        </authorList>
    </citation>
    <scope>NUCLEOTIDE SEQUENCE [LARGE SCALE GENOMIC DNA]</scope>
    <source>
        <strain evidence="2 3">NBRC 104589</strain>
    </source>
</reference>
<evidence type="ECO:0000313" key="3">
    <source>
        <dbReference type="Proteomes" id="UP000321922"/>
    </source>
</evidence>
<keyword evidence="3" id="KW-1185">Reference proteome</keyword>
<keyword evidence="1" id="KW-0472">Membrane</keyword>
<evidence type="ECO:0000313" key="2">
    <source>
        <dbReference type="EMBL" id="GEM77459.1"/>
    </source>
</evidence>
<comment type="caution">
    <text evidence="2">The sequence shown here is derived from an EMBL/GenBank/DDBJ whole genome shotgun (WGS) entry which is preliminary data.</text>
</comment>
<dbReference type="RefSeq" id="WP_039981860.1">
    <property type="nucleotide sequence ID" value="NZ_BAOJ01000071.1"/>
</dbReference>
<dbReference type="OrthoDB" id="6453603at2"/>
<dbReference type="Proteomes" id="UP000321922">
    <property type="component" value="Unassembled WGS sequence"/>
</dbReference>